<dbReference type="OMA" id="ICISTLG"/>
<dbReference type="EMBL" id="VLTO01000023">
    <property type="protein sequence ID" value="KAA0174330.1"/>
    <property type="molecule type" value="Genomic_DNA"/>
</dbReference>
<dbReference type="OrthoDB" id="7537227at2759"/>
<evidence type="ECO:0000313" key="2">
    <source>
        <dbReference type="EMBL" id="KAA0151274.1"/>
    </source>
</evidence>
<keyword evidence="1" id="KW-0677">Repeat</keyword>
<evidence type="ECO:0000256" key="1">
    <source>
        <dbReference type="ARBA" id="ARBA00022737"/>
    </source>
</evidence>
<dbReference type="Pfam" id="PF13513">
    <property type="entry name" value="HEAT_EZ"/>
    <property type="match status" value="1"/>
</dbReference>
<dbReference type="Proteomes" id="UP000322899">
    <property type="component" value="Unassembled WGS sequence"/>
</dbReference>
<dbReference type="EMBL" id="VLTN01000028">
    <property type="protein sequence ID" value="KAA0151274.1"/>
    <property type="molecule type" value="Genomic_DNA"/>
</dbReference>
<dbReference type="InterPro" id="IPR011989">
    <property type="entry name" value="ARM-like"/>
</dbReference>
<evidence type="ECO:0008006" key="6">
    <source>
        <dbReference type="Google" id="ProtNLM"/>
    </source>
</evidence>
<evidence type="ECO:0000313" key="4">
    <source>
        <dbReference type="Proteomes" id="UP000322899"/>
    </source>
</evidence>
<dbReference type="Proteomes" id="UP000323011">
    <property type="component" value="Unassembled WGS sequence"/>
</dbReference>
<dbReference type="Pfam" id="PF02985">
    <property type="entry name" value="HEAT"/>
    <property type="match status" value="1"/>
</dbReference>
<protein>
    <recommendedName>
        <fullName evidence="6">Condensin complex subunit 1 C-terminal domain-containing protein</fullName>
    </recommendedName>
</protein>
<dbReference type="InterPro" id="IPR016024">
    <property type="entry name" value="ARM-type_fold"/>
</dbReference>
<gene>
    <name evidence="3" type="ORF">FNF27_04122</name>
    <name evidence="2" type="ORF">FNF29_04749</name>
</gene>
<dbReference type="InterPro" id="IPR000357">
    <property type="entry name" value="HEAT"/>
</dbReference>
<dbReference type="PANTHER" id="PTHR23314">
    <property type="entry name" value="SPERM-ASSOCIATED ANTIGEN 6 ARMADILLO REPEAT-CONTAINING"/>
    <property type="match status" value="1"/>
</dbReference>
<dbReference type="SUPFAM" id="SSF48371">
    <property type="entry name" value="ARM repeat"/>
    <property type="match status" value="1"/>
</dbReference>
<keyword evidence="5" id="KW-1185">Reference proteome</keyword>
<dbReference type="GO" id="GO:0008017">
    <property type="term" value="F:microtubule binding"/>
    <property type="evidence" value="ECO:0007669"/>
    <property type="project" value="TreeGrafter"/>
</dbReference>
<proteinExistence type="predicted"/>
<dbReference type="AlphaFoldDB" id="A0A5A8CFB9"/>
<organism evidence="2 5">
    <name type="scientific">Cafeteria roenbergensis</name>
    <name type="common">Marine flagellate</name>
    <dbReference type="NCBI Taxonomy" id="33653"/>
    <lineage>
        <taxon>Eukaryota</taxon>
        <taxon>Sar</taxon>
        <taxon>Stramenopiles</taxon>
        <taxon>Bigyra</taxon>
        <taxon>Opalozoa</taxon>
        <taxon>Bicosoecida</taxon>
        <taxon>Cafeteriaceae</taxon>
        <taxon>Cafeteria</taxon>
    </lineage>
</organism>
<dbReference type="GO" id="GO:0003341">
    <property type="term" value="P:cilium movement"/>
    <property type="evidence" value="ECO:0007669"/>
    <property type="project" value="TreeGrafter"/>
</dbReference>
<dbReference type="SMART" id="SM00185">
    <property type="entry name" value="ARM"/>
    <property type="match status" value="7"/>
</dbReference>
<dbReference type="InterPro" id="IPR000225">
    <property type="entry name" value="Armadillo"/>
</dbReference>
<evidence type="ECO:0000313" key="5">
    <source>
        <dbReference type="Proteomes" id="UP000323011"/>
    </source>
</evidence>
<accession>A0A5A8CFB9</accession>
<comment type="caution">
    <text evidence="2">The sequence shown here is derived from an EMBL/GenBank/DDBJ whole genome shotgun (WGS) entry which is preliminary data.</text>
</comment>
<reference evidence="4 5" key="1">
    <citation type="submission" date="2019-07" db="EMBL/GenBank/DDBJ databases">
        <title>Genomes of Cafeteria roenbergensis.</title>
        <authorList>
            <person name="Fischer M.G."/>
            <person name="Hackl T."/>
            <person name="Roman M."/>
        </authorList>
    </citation>
    <scope>NUCLEOTIDE SEQUENCE [LARGE SCALE GENOMIC DNA]</scope>
    <source>
        <strain evidence="2 5">BVI</strain>
        <strain evidence="3 4">E4-10P</strain>
    </source>
</reference>
<dbReference type="GO" id="GO:0015630">
    <property type="term" value="C:microtubule cytoskeleton"/>
    <property type="evidence" value="ECO:0007669"/>
    <property type="project" value="TreeGrafter"/>
</dbReference>
<dbReference type="PANTHER" id="PTHR23314:SF0">
    <property type="entry name" value="SPERM-ASSOCIATED ANTIGEN 6"/>
    <property type="match status" value="1"/>
</dbReference>
<sequence length="511" mass="53673">MAHRVAHACFERYHRSRLEFVTEVADMASKPHYLESLLDEGAVIQLKRLLHDKLPSVQQTSALALGRLAHYSTELATELVTTRVLQELVHSMEAEGASVYHKRAGAYVARAVARHTAELAQCCVDAGAAAVLTACLSDQDAGVREAAARSLGVIAGHSPDLASAVVEAGALPLLAASLREPEPALKRICISTLGEIARHTPELADAVADTGLPVLLSALLAHDDASVRRQVCACLAQLAKHNVDMAELLVEAAVFPALLGLLHDSDPATQRNAAVAVREVVKHAETLAELVVKAQGVGHLVDYLHSSHGAARLPAVMALGFIAAFSESLAMEVLAGAGASAVCDALVAEPEDHVKAAAVWALGQLGRHGSEHARLLAEADCLRHVLGALLHEEASADLRDKARKALLGTLPHCAHLPALLPLLPGAPLQVQRAILAQVARVIPADAAQRRHLVSGGGLKAILALDVGGDPTVEELLDVICDAYPPEVVEFCSPDYAKTLARATFAGDAVQA</sequence>
<evidence type="ECO:0000313" key="3">
    <source>
        <dbReference type="EMBL" id="KAA0174330.1"/>
    </source>
</evidence>
<dbReference type="Gene3D" id="1.25.10.10">
    <property type="entry name" value="Leucine-rich Repeat Variant"/>
    <property type="match status" value="1"/>
</dbReference>
<name>A0A5A8CFB9_CAFRO</name>